<sequence>MSDISPLFTSQAIATALRPYPCLHPKCVKGFTKASDLKRHEKLHLPKEKLDAVYINFALLPFLEVADSPGHYNVKNKKCFDCNFETADSSELTRHRSGAHNYTPKKRLPRQKNISGNGAIDEDYYDEGEDEDKGEDIGIASLESPRSPQSMASSSGTSLGMELDTPPPDNHSVDVDMAVFPVPPPSPASTGSRHSMCYTPPPAATGLAPAPLHVASPPRNTDSDMLPPHSSFPPSHYRSMSYTPPPTKTRPTDRAYLPSPPRSPSPRTSATSLLGLPAELFITGPRDCRLPRIMSYAD</sequence>
<feature type="compositionally biased region" description="Acidic residues" evidence="2">
    <location>
        <begin position="120"/>
        <end position="134"/>
    </location>
</feature>
<feature type="compositionally biased region" description="Low complexity" evidence="2">
    <location>
        <begin position="144"/>
        <end position="155"/>
    </location>
</feature>
<organism evidence="4 5">
    <name type="scientific">Armillaria ostoyae</name>
    <name type="common">Armillaria root rot fungus</name>
    <dbReference type="NCBI Taxonomy" id="47428"/>
    <lineage>
        <taxon>Eukaryota</taxon>
        <taxon>Fungi</taxon>
        <taxon>Dikarya</taxon>
        <taxon>Basidiomycota</taxon>
        <taxon>Agaricomycotina</taxon>
        <taxon>Agaricomycetes</taxon>
        <taxon>Agaricomycetidae</taxon>
        <taxon>Agaricales</taxon>
        <taxon>Marasmiineae</taxon>
        <taxon>Physalacriaceae</taxon>
        <taxon>Armillaria</taxon>
    </lineage>
</organism>
<keyword evidence="1" id="KW-0479">Metal-binding</keyword>
<dbReference type="InterPro" id="IPR036236">
    <property type="entry name" value="Znf_C2H2_sf"/>
</dbReference>
<proteinExistence type="predicted"/>
<evidence type="ECO:0000256" key="1">
    <source>
        <dbReference type="PROSITE-ProRule" id="PRU00042"/>
    </source>
</evidence>
<dbReference type="OrthoDB" id="654211at2759"/>
<accession>A0A284S4B8</accession>
<dbReference type="SMART" id="SM00355">
    <property type="entry name" value="ZnF_C2H2"/>
    <property type="match status" value="2"/>
</dbReference>
<gene>
    <name evidence="4" type="ORF">ARMOST_19358</name>
</gene>
<feature type="compositionally biased region" description="Basic residues" evidence="2">
    <location>
        <begin position="95"/>
        <end position="110"/>
    </location>
</feature>
<evidence type="ECO:0000256" key="2">
    <source>
        <dbReference type="SAM" id="MobiDB-lite"/>
    </source>
</evidence>
<dbReference type="OMA" id="MCYTPPP"/>
<keyword evidence="1" id="KW-0862">Zinc</keyword>
<dbReference type="EMBL" id="FUEG01000031">
    <property type="protein sequence ID" value="SJL15852.1"/>
    <property type="molecule type" value="Genomic_DNA"/>
</dbReference>
<dbReference type="AlphaFoldDB" id="A0A284S4B8"/>
<evidence type="ECO:0000313" key="5">
    <source>
        <dbReference type="Proteomes" id="UP000219338"/>
    </source>
</evidence>
<dbReference type="Gene3D" id="3.30.160.60">
    <property type="entry name" value="Classic Zinc Finger"/>
    <property type="match status" value="1"/>
</dbReference>
<protein>
    <recommendedName>
        <fullName evidence="3">C2H2-type domain-containing protein</fullName>
    </recommendedName>
</protein>
<feature type="domain" description="C2H2-type" evidence="3">
    <location>
        <begin position="20"/>
        <end position="49"/>
    </location>
</feature>
<dbReference type="InterPro" id="IPR013087">
    <property type="entry name" value="Znf_C2H2_type"/>
</dbReference>
<evidence type="ECO:0000259" key="3">
    <source>
        <dbReference type="PROSITE" id="PS50157"/>
    </source>
</evidence>
<dbReference type="GO" id="GO:0008270">
    <property type="term" value="F:zinc ion binding"/>
    <property type="evidence" value="ECO:0007669"/>
    <property type="project" value="UniProtKB-KW"/>
</dbReference>
<evidence type="ECO:0000313" key="4">
    <source>
        <dbReference type="EMBL" id="SJL15852.1"/>
    </source>
</evidence>
<dbReference type="PROSITE" id="PS50157">
    <property type="entry name" value="ZINC_FINGER_C2H2_2"/>
    <property type="match status" value="1"/>
</dbReference>
<reference evidence="5" key="1">
    <citation type="journal article" date="2017" name="Nat. Ecol. Evol.">
        <title>Genome expansion and lineage-specific genetic innovations in the forest pathogenic fungi Armillaria.</title>
        <authorList>
            <person name="Sipos G."/>
            <person name="Prasanna A.N."/>
            <person name="Walter M.C."/>
            <person name="O'Connor E."/>
            <person name="Balint B."/>
            <person name="Krizsan K."/>
            <person name="Kiss B."/>
            <person name="Hess J."/>
            <person name="Varga T."/>
            <person name="Slot J."/>
            <person name="Riley R."/>
            <person name="Boka B."/>
            <person name="Rigling D."/>
            <person name="Barry K."/>
            <person name="Lee J."/>
            <person name="Mihaltcheva S."/>
            <person name="LaButti K."/>
            <person name="Lipzen A."/>
            <person name="Waldron R."/>
            <person name="Moloney N.M."/>
            <person name="Sperisen C."/>
            <person name="Kredics L."/>
            <person name="Vagvoelgyi C."/>
            <person name="Patrignani A."/>
            <person name="Fitzpatrick D."/>
            <person name="Nagy I."/>
            <person name="Doyle S."/>
            <person name="Anderson J.B."/>
            <person name="Grigoriev I.V."/>
            <person name="Gueldener U."/>
            <person name="Muensterkoetter M."/>
            <person name="Nagy L.G."/>
        </authorList>
    </citation>
    <scope>NUCLEOTIDE SEQUENCE [LARGE SCALE GENOMIC DNA]</scope>
    <source>
        <strain evidence="5">C18/9</strain>
    </source>
</reference>
<name>A0A284S4B8_ARMOS</name>
<feature type="region of interest" description="Disordered" evidence="2">
    <location>
        <begin position="90"/>
        <end position="271"/>
    </location>
</feature>
<keyword evidence="1" id="KW-0863">Zinc-finger</keyword>
<keyword evidence="5" id="KW-1185">Reference proteome</keyword>
<dbReference type="SUPFAM" id="SSF57667">
    <property type="entry name" value="beta-beta-alpha zinc fingers"/>
    <property type="match status" value="1"/>
</dbReference>
<dbReference type="PROSITE" id="PS00028">
    <property type="entry name" value="ZINC_FINGER_C2H2_1"/>
    <property type="match status" value="1"/>
</dbReference>
<dbReference type="Proteomes" id="UP000219338">
    <property type="component" value="Unassembled WGS sequence"/>
</dbReference>
<dbReference type="STRING" id="47428.A0A284S4B8"/>